<sequence length="484" mass="48629">MQLALARVAVLVSGAAILIVETLATRLVAPYVGLTLESTTAVIGVALAGIAVGAAIGGKQADTSDPRRVAAVALAVGGLGVLAVRPLIRLIGPLLGNGASAAILLVIVSTLVSVTALAAVTPAVTRARLDGIDGSGGVIGSLSALGTIGSLAGTFLTGFVLVALLPVSAILFVTAAACLVLALVVATTRTRREIGTIGGAAAVLAAALVVVPGRCDVDTTYYCASVVPGDRPSERVLVLDDLRHSAVDLADPAHLEFAYTLRFADAIDTAFPARAPLRAVHVGGGGFTMPRWLAATRPGSTSTVLELDRGVVELGERELGVGSIPGLTTRVGDARTGLSALPDASADLVVGDAFGARSVPWHLATAEFADEVHRVLRPGGLYVLNVIDHDPLALLRAVTATVGDRFGSVALMARPDQLAPGGGGNAVVVVSDRAVDTAALAAAAATRGEPGSVLDPAATRSLAGDAEVLTDDHAPVDQLGARGR</sequence>
<organism evidence="4 5">
    <name type="scientific">Pseudonocardia sediminis</name>
    <dbReference type="NCBI Taxonomy" id="1397368"/>
    <lineage>
        <taxon>Bacteria</taxon>
        <taxon>Bacillati</taxon>
        <taxon>Actinomycetota</taxon>
        <taxon>Actinomycetes</taxon>
        <taxon>Pseudonocardiales</taxon>
        <taxon>Pseudonocardiaceae</taxon>
        <taxon>Pseudonocardia</taxon>
    </lineage>
</organism>
<feature type="transmembrane region" description="Helical" evidence="2">
    <location>
        <begin position="40"/>
        <end position="57"/>
    </location>
</feature>
<feature type="transmembrane region" description="Helical" evidence="2">
    <location>
        <begin position="136"/>
        <end position="161"/>
    </location>
</feature>
<accession>A0A4Q7UT88</accession>
<keyword evidence="2" id="KW-1133">Transmembrane helix</keyword>
<dbReference type="GO" id="GO:0006596">
    <property type="term" value="P:polyamine biosynthetic process"/>
    <property type="evidence" value="ECO:0007669"/>
    <property type="project" value="UniProtKB-KW"/>
</dbReference>
<dbReference type="Gene3D" id="3.40.50.150">
    <property type="entry name" value="Vaccinia Virus protein VP39"/>
    <property type="match status" value="1"/>
</dbReference>
<name>A0A4Q7UT88_PSEST</name>
<dbReference type="OrthoDB" id="8221452at2"/>
<keyword evidence="2" id="KW-0812">Transmembrane</keyword>
<dbReference type="SUPFAM" id="SSF53335">
    <property type="entry name" value="S-adenosyl-L-methionine-dependent methyltransferases"/>
    <property type="match status" value="1"/>
</dbReference>
<protein>
    <submittedName>
        <fullName evidence="4">Methyltransferase family protein</fullName>
    </submittedName>
</protein>
<dbReference type="NCBIfam" id="NF037959">
    <property type="entry name" value="MFS_SpdSyn"/>
    <property type="match status" value="1"/>
</dbReference>
<dbReference type="Gene3D" id="1.20.1250.20">
    <property type="entry name" value="MFS general substrate transporter like domains"/>
    <property type="match status" value="1"/>
</dbReference>
<feature type="domain" description="Methyltransferase type 11" evidence="3">
    <location>
        <begin position="281"/>
        <end position="383"/>
    </location>
</feature>
<proteinExistence type="predicted"/>
<keyword evidence="2" id="KW-0472">Membrane</keyword>
<dbReference type="PANTHER" id="PTHR43317">
    <property type="entry name" value="THERMOSPERMINE SYNTHASE ACAULIS5"/>
    <property type="match status" value="1"/>
</dbReference>
<evidence type="ECO:0000313" key="4">
    <source>
        <dbReference type="EMBL" id="RZT84945.1"/>
    </source>
</evidence>
<dbReference type="PANTHER" id="PTHR43317:SF1">
    <property type="entry name" value="THERMOSPERMINE SYNTHASE ACAULIS5"/>
    <property type="match status" value="1"/>
</dbReference>
<evidence type="ECO:0000256" key="2">
    <source>
        <dbReference type="SAM" id="Phobius"/>
    </source>
</evidence>
<reference evidence="4 5" key="1">
    <citation type="submission" date="2019-02" db="EMBL/GenBank/DDBJ databases">
        <title>Sequencing the genomes of 1000 actinobacteria strains.</title>
        <authorList>
            <person name="Klenk H.-P."/>
        </authorList>
    </citation>
    <scope>NUCLEOTIDE SEQUENCE [LARGE SCALE GENOMIC DNA]</scope>
    <source>
        <strain evidence="4 5">DSM 45779</strain>
    </source>
</reference>
<feature type="transmembrane region" description="Helical" evidence="2">
    <location>
        <begin position="194"/>
        <end position="213"/>
    </location>
</feature>
<dbReference type="InterPro" id="IPR013216">
    <property type="entry name" value="Methyltransf_11"/>
</dbReference>
<dbReference type="CDD" id="cd02440">
    <property type="entry name" value="AdoMet_MTases"/>
    <property type="match status" value="1"/>
</dbReference>
<evidence type="ECO:0000256" key="1">
    <source>
        <dbReference type="ARBA" id="ARBA00023115"/>
    </source>
</evidence>
<dbReference type="GO" id="GO:0008757">
    <property type="term" value="F:S-adenosylmethionine-dependent methyltransferase activity"/>
    <property type="evidence" value="ECO:0007669"/>
    <property type="project" value="InterPro"/>
</dbReference>
<gene>
    <name evidence="4" type="ORF">EV383_1805</name>
</gene>
<dbReference type="AlphaFoldDB" id="A0A4Q7UT88"/>
<evidence type="ECO:0000259" key="3">
    <source>
        <dbReference type="Pfam" id="PF08241"/>
    </source>
</evidence>
<dbReference type="RefSeq" id="WP_130289488.1">
    <property type="nucleotide sequence ID" value="NZ_SHKL01000001.1"/>
</dbReference>
<feature type="transmembrane region" description="Helical" evidence="2">
    <location>
        <begin position="100"/>
        <end position="124"/>
    </location>
</feature>
<dbReference type="InterPro" id="IPR029063">
    <property type="entry name" value="SAM-dependent_MTases_sf"/>
</dbReference>
<dbReference type="InterPro" id="IPR036259">
    <property type="entry name" value="MFS_trans_sf"/>
</dbReference>
<keyword evidence="4" id="KW-0489">Methyltransferase</keyword>
<dbReference type="GO" id="GO:0032259">
    <property type="term" value="P:methylation"/>
    <property type="evidence" value="ECO:0007669"/>
    <property type="project" value="UniProtKB-KW"/>
</dbReference>
<comment type="caution">
    <text evidence="4">The sequence shown here is derived from an EMBL/GenBank/DDBJ whole genome shotgun (WGS) entry which is preliminary data.</text>
</comment>
<keyword evidence="1" id="KW-0620">Polyamine biosynthesis</keyword>
<dbReference type="Pfam" id="PF08241">
    <property type="entry name" value="Methyltransf_11"/>
    <property type="match status" value="1"/>
</dbReference>
<dbReference type="EMBL" id="SHKL01000001">
    <property type="protein sequence ID" value="RZT84945.1"/>
    <property type="molecule type" value="Genomic_DNA"/>
</dbReference>
<feature type="transmembrane region" description="Helical" evidence="2">
    <location>
        <begin position="167"/>
        <end position="187"/>
    </location>
</feature>
<feature type="transmembrane region" description="Helical" evidence="2">
    <location>
        <begin position="69"/>
        <end position="88"/>
    </location>
</feature>
<keyword evidence="5" id="KW-1185">Reference proteome</keyword>
<dbReference type="Proteomes" id="UP000291591">
    <property type="component" value="Unassembled WGS sequence"/>
</dbReference>
<evidence type="ECO:0000313" key="5">
    <source>
        <dbReference type="Proteomes" id="UP000291591"/>
    </source>
</evidence>
<keyword evidence="4" id="KW-0808">Transferase</keyword>